<dbReference type="PANTHER" id="PTHR46928:SF1">
    <property type="entry name" value="MESENCHYME-SPECIFIC CELL SURFACE GLYCOPROTEIN"/>
    <property type="match status" value="1"/>
</dbReference>
<dbReference type="InterPro" id="IPR055188">
    <property type="entry name" value="Choice_anch_I"/>
</dbReference>
<comment type="caution">
    <text evidence="3">The sequence shown here is derived from an EMBL/GenBank/DDBJ whole genome shotgun (WGS) entry which is preliminary data.</text>
</comment>
<dbReference type="EMBL" id="JARTFS010000008">
    <property type="protein sequence ID" value="MED4401946.1"/>
    <property type="molecule type" value="Genomic_DNA"/>
</dbReference>
<feature type="compositionally biased region" description="Basic and acidic residues" evidence="1">
    <location>
        <begin position="448"/>
        <end position="457"/>
    </location>
</feature>
<dbReference type="PANTHER" id="PTHR46928">
    <property type="entry name" value="MESENCHYME-SPECIFIC CELL SURFACE GLYCOPROTEIN"/>
    <property type="match status" value="1"/>
</dbReference>
<sequence>MKSMKNIISKSLITAASVSLLMTPMKTSASESLLKYDASLPIELVGRYTSGAPISAGGTEIVAYDKKTKHAFSVNGDQKSIDIIDLSVLKKGEKVVPKVKQIPLSSFGVEASDVTSVAIHPDGGYIAIAAPAKNKTNDGHVVFMTTGGEYIAHVKAGALPDMLTFTPDGKKVLVANEGEPSDDYKVNPEGSVSIIDISKGVKNIKNNSVTTVRFDEKAVDKDVRKIQPKNSYAVELEPEYIVTDKGGKYAYVALQENNAIAKLDIEKKKFTTVKSLGYKDFSVNDNQLDASDKDGKINIQNWPILSMYMPDGMASYEVKGKTYILTANEGDAQDYKGFSEEARVEDLVNSYKLNAKLYKGFSQEQLDKMVKDGLFKKEQLGRLKTTTAAPKNKDGKYEAIYGYGARSFSIWDANSLKLTYDSGSDFEKITAEAVPNHFNANNTEDELDSRSDDKGPEPESVIVGNVKGKNYAFIGLERTGGIMVYDVTNPEKPRFNTYISSRTFNGGKVTASSNDVAPEGLTFIPASDSPTGQDLLLAAHEVTGTIAVYSLGGKTDK</sequence>
<dbReference type="RefSeq" id="WP_066226715.1">
    <property type="nucleotide sequence ID" value="NZ_JARTFQ010000002.1"/>
</dbReference>
<protein>
    <submittedName>
        <fullName evidence="3">Choice-of-anchor I family protein</fullName>
    </submittedName>
</protein>
<feature type="region of interest" description="Disordered" evidence="1">
    <location>
        <begin position="437"/>
        <end position="461"/>
    </location>
</feature>
<dbReference type="Gene3D" id="2.130.10.10">
    <property type="entry name" value="YVTN repeat-like/Quinoprotein amine dehydrogenase"/>
    <property type="match status" value="1"/>
</dbReference>
<dbReference type="InterPro" id="IPR011048">
    <property type="entry name" value="Haem_d1_sf"/>
</dbReference>
<evidence type="ECO:0000313" key="4">
    <source>
        <dbReference type="Proteomes" id="UP001342826"/>
    </source>
</evidence>
<dbReference type="GeneID" id="301140227"/>
<organism evidence="3 4">
    <name type="scientific">Metabacillus fastidiosus</name>
    <dbReference type="NCBI Taxonomy" id="1458"/>
    <lineage>
        <taxon>Bacteria</taxon>
        <taxon>Bacillati</taxon>
        <taxon>Bacillota</taxon>
        <taxon>Bacilli</taxon>
        <taxon>Bacillales</taxon>
        <taxon>Bacillaceae</taxon>
        <taxon>Metabacillus</taxon>
    </lineage>
</organism>
<name>A0ABU6NXV8_9BACI</name>
<gene>
    <name evidence="3" type="ORF">P9271_11520</name>
</gene>
<proteinExistence type="predicted"/>
<evidence type="ECO:0000259" key="2">
    <source>
        <dbReference type="Pfam" id="PF22494"/>
    </source>
</evidence>
<dbReference type="Pfam" id="PF22494">
    <property type="entry name" value="choice_anch_I"/>
    <property type="match status" value="1"/>
</dbReference>
<reference evidence="3 4" key="1">
    <citation type="submission" date="2023-03" db="EMBL/GenBank/DDBJ databases">
        <title>Bacillus Genome Sequencing.</title>
        <authorList>
            <person name="Dunlap C."/>
        </authorList>
    </citation>
    <scope>NUCLEOTIDE SEQUENCE [LARGE SCALE GENOMIC DNA]</scope>
    <source>
        <strain evidence="3 4">NRS-1717</strain>
    </source>
</reference>
<dbReference type="SUPFAM" id="SSF51004">
    <property type="entry name" value="C-terminal (heme d1) domain of cytochrome cd1-nitrite reductase"/>
    <property type="match status" value="1"/>
</dbReference>
<feature type="domain" description="Choice-of-anchor I" evidence="2">
    <location>
        <begin position="56"/>
        <end position="550"/>
    </location>
</feature>
<dbReference type="InterPro" id="IPR052956">
    <property type="entry name" value="Mesenchyme-surface_protein"/>
</dbReference>
<accession>A0ABU6NXV8</accession>
<dbReference type="InterPro" id="IPR015943">
    <property type="entry name" value="WD40/YVTN_repeat-like_dom_sf"/>
</dbReference>
<dbReference type="Proteomes" id="UP001342826">
    <property type="component" value="Unassembled WGS sequence"/>
</dbReference>
<keyword evidence="4" id="KW-1185">Reference proteome</keyword>
<evidence type="ECO:0000313" key="3">
    <source>
        <dbReference type="EMBL" id="MED4401946.1"/>
    </source>
</evidence>
<evidence type="ECO:0000256" key="1">
    <source>
        <dbReference type="SAM" id="MobiDB-lite"/>
    </source>
</evidence>
<dbReference type="NCBIfam" id="NF038117">
    <property type="entry name" value="choice_anch_I"/>
    <property type="match status" value="1"/>
</dbReference>